<accession>A0ABY9M3J4</accession>
<dbReference type="RefSeq" id="WP_306945405.1">
    <property type="nucleotide sequence ID" value="NZ_CP132976.1"/>
</dbReference>
<dbReference type="EMBL" id="CP132976">
    <property type="protein sequence ID" value="WMD21571.1"/>
    <property type="molecule type" value="Genomic_DNA"/>
</dbReference>
<keyword evidence="2" id="KW-1185">Reference proteome</keyword>
<sequence>MSIGKERAIFLAREFAETGFRKKKTQLRLGAANAHLETGGFGHERLGLGISYWSVLFQLLNADSSIATMDPDHVIVLVDAQSETTVWFPLM</sequence>
<gene>
    <name evidence="1" type="ORF">RAS12_04130</name>
</gene>
<proteinExistence type="predicted"/>
<dbReference type="Proteomes" id="UP001234798">
    <property type="component" value="Chromosome"/>
</dbReference>
<protein>
    <submittedName>
        <fullName evidence="1">Uncharacterized protein</fullName>
    </submittedName>
</protein>
<evidence type="ECO:0000313" key="2">
    <source>
        <dbReference type="Proteomes" id="UP001234798"/>
    </source>
</evidence>
<evidence type="ECO:0000313" key="1">
    <source>
        <dbReference type="EMBL" id="WMD21571.1"/>
    </source>
</evidence>
<name>A0ABY9M3J4_9BURK</name>
<organism evidence="1 2">
    <name type="scientific">Achromobacter seleniivolatilans</name>
    <dbReference type="NCBI Taxonomy" id="3047478"/>
    <lineage>
        <taxon>Bacteria</taxon>
        <taxon>Pseudomonadati</taxon>
        <taxon>Pseudomonadota</taxon>
        <taxon>Betaproteobacteria</taxon>
        <taxon>Burkholderiales</taxon>
        <taxon>Alcaligenaceae</taxon>
        <taxon>Achromobacter</taxon>
    </lineage>
</organism>
<reference evidence="1 2" key="1">
    <citation type="submission" date="2023-08" db="EMBL/GenBank/DDBJ databases">
        <title>Achromobacter seleniivolatilans sp. nov., isolated from seleniferous soil.</title>
        <authorList>
            <person name="Zhang S."/>
            <person name="Li K."/>
            <person name="Peng J."/>
            <person name="Zhao Q."/>
            <person name="Wang H."/>
            <person name="Guo Y."/>
        </authorList>
    </citation>
    <scope>NUCLEOTIDE SEQUENCE [LARGE SCALE GENOMIC DNA]</scope>
    <source>
        <strain evidence="1 2">R39</strain>
    </source>
</reference>